<evidence type="ECO:0000256" key="1">
    <source>
        <dbReference type="ARBA" id="ARBA00022729"/>
    </source>
</evidence>
<protein>
    <recommendedName>
        <fullName evidence="6">DUF4352 domain-containing protein</fullName>
    </recommendedName>
</protein>
<keyword evidence="5" id="KW-1185">Reference proteome</keyword>
<keyword evidence="3" id="KW-0812">Transmembrane</keyword>
<dbReference type="Gene3D" id="2.60.40.1240">
    <property type="match status" value="1"/>
</dbReference>
<gene>
    <name evidence="4" type="ORF">GCM10009824_27950</name>
</gene>
<dbReference type="RefSeq" id="WP_344225573.1">
    <property type="nucleotide sequence ID" value="NZ_BAAAQA010000037.1"/>
</dbReference>
<accession>A0ABN2Y954</accession>
<keyword evidence="1" id="KW-0732">Signal</keyword>
<proteinExistence type="predicted"/>
<sequence length="250" mass="25635">MPYVPTYPSPAPQKKKVWPWVLAAIGAVLVLALTLILGIALGKVGSSSNGEPEEPVAVAPSVAPDSEAPASSGGDSPATGSDLQSPETAGLTDRGTIPMAPGSSITTSTPEQGELASMMVHSIEVDPVCTGPYARAPKNGHFVVMDVSVKVAPQSTLSAAGNYYPSVSLRQGGFRAVDNDGNVTPGNDIIGNGYGCLPEEDTVPVDVNAGEKTSGKIIFDVPTAEGVIILPELLEPASGNNGWEWAYPAQ</sequence>
<organism evidence="4 5">
    <name type="scientific">Kocuria atrinae</name>
    <dbReference type="NCBI Taxonomy" id="592377"/>
    <lineage>
        <taxon>Bacteria</taxon>
        <taxon>Bacillati</taxon>
        <taxon>Actinomycetota</taxon>
        <taxon>Actinomycetes</taxon>
        <taxon>Micrococcales</taxon>
        <taxon>Micrococcaceae</taxon>
        <taxon>Kocuria</taxon>
    </lineage>
</organism>
<name>A0ABN2Y954_9MICC</name>
<dbReference type="InterPro" id="IPR029050">
    <property type="entry name" value="Immunoprotect_excell_Ig-like"/>
</dbReference>
<evidence type="ECO:0000256" key="2">
    <source>
        <dbReference type="SAM" id="MobiDB-lite"/>
    </source>
</evidence>
<reference evidence="4 5" key="1">
    <citation type="journal article" date="2019" name="Int. J. Syst. Evol. Microbiol.">
        <title>The Global Catalogue of Microorganisms (GCM) 10K type strain sequencing project: providing services to taxonomists for standard genome sequencing and annotation.</title>
        <authorList>
            <consortium name="The Broad Institute Genomics Platform"/>
            <consortium name="The Broad Institute Genome Sequencing Center for Infectious Disease"/>
            <person name="Wu L."/>
            <person name="Ma J."/>
        </authorList>
    </citation>
    <scope>NUCLEOTIDE SEQUENCE [LARGE SCALE GENOMIC DNA]</scope>
    <source>
        <strain evidence="4 5">JCM 15914</strain>
    </source>
</reference>
<dbReference type="EMBL" id="BAAAQA010000037">
    <property type="protein sequence ID" value="GAA2123847.1"/>
    <property type="molecule type" value="Genomic_DNA"/>
</dbReference>
<feature type="compositionally biased region" description="Polar residues" evidence="2">
    <location>
        <begin position="78"/>
        <end position="87"/>
    </location>
</feature>
<dbReference type="Proteomes" id="UP001500166">
    <property type="component" value="Unassembled WGS sequence"/>
</dbReference>
<evidence type="ECO:0000256" key="3">
    <source>
        <dbReference type="SAM" id="Phobius"/>
    </source>
</evidence>
<keyword evidence="3" id="KW-0472">Membrane</keyword>
<evidence type="ECO:0008006" key="6">
    <source>
        <dbReference type="Google" id="ProtNLM"/>
    </source>
</evidence>
<comment type="caution">
    <text evidence="4">The sequence shown here is derived from an EMBL/GenBank/DDBJ whole genome shotgun (WGS) entry which is preliminary data.</text>
</comment>
<evidence type="ECO:0000313" key="4">
    <source>
        <dbReference type="EMBL" id="GAA2123847.1"/>
    </source>
</evidence>
<feature type="region of interest" description="Disordered" evidence="2">
    <location>
        <begin position="44"/>
        <end position="110"/>
    </location>
</feature>
<keyword evidence="3" id="KW-1133">Transmembrane helix</keyword>
<feature type="transmembrane region" description="Helical" evidence="3">
    <location>
        <begin position="20"/>
        <end position="41"/>
    </location>
</feature>
<evidence type="ECO:0000313" key="5">
    <source>
        <dbReference type="Proteomes" id="UP001500166"/>
    </source>
</evidence>